<evidence type="ECO:0000256" key="9">
    <source>
        <dbReference type="ARBA" id="ARBA00033748"/>
    </source>
</evidence>
<dbReference type="InterPro" id="IPR036259">
    <property type="entry name" value="MFS_trans_sf"/>
</dbReference>
<reference evidence="12" key="1">
    <citation type="submission" date="2018-03" db="EMBL/GenBank/DDBJ databases">
        <authorList>
            <person name="Guldener U."/>
        </authorList>
    </citation>
    <scope>NUCLEOTIDE SEQUENCE</scope>
</reference>
<evidence type="ECO:0000256" key="2">
    <source>
        <dbReference type="ARBA" id="ARBA00022630"/>
    </source>
</evidence>
<protein>
    <submittedName>
        <fullName evidence="12">Related to DUF895 domain membrane protein</fullName>
    </submittedName>
</protein>
<evidence type="ECO:0000256" key="1">
    <source>
        <dbReference type="ARBA" id="ARBA00004141"/>
    </source>
</evidence>
<evidence type="ECO:0000313" key="12">
    <source>
        <dbReference type="EMBL" id="SPO02048.1"/>
    </source>
</evidence>
<dbReference type="PANTHER" id="PTHR30011">
    <property type="entry name" value="ALKANESULFONATE MONOOXYGENASE-RELATED"/>
    <property type="match status" value="1"/>
</dbReference>
<feature type="transmembrane region" description="Helical" evidence="10">
    <location>
        <begin position="622"/>
        <end position="642"/>
    </location>
</feature>
<evidence type="ECO:0000256" key="7">
    <source>
        <dbReference type="ARBA" id="ARBA00023033"/>
    </source>
</evidence>
<dbReference type="Pfam" id="PF05978">
    <property type="entry name" value="UNC-93"/>
    <property type="match status" value="1"/>
</dbReference>
<gene>
    <name evidence="12" type="ORF">DNG_04721</name>
</gene>
<comment type="subcellular location">
    <subcellularLocation>
        <location evidence="1">Membrane</location>
        <topology evidence="1">Multi-pass membrane protein</topology>
    </subcellularLocation>
</comment>
<sequence length="754" mass="83226">MAAVTKSLSFGITASTSYEAPFALARRFSTLDHLTNGRVAWNVVTSYLESAAKNFGLQNQISHDERYAMADEFLEVAYKLWEGSWRDDAVVRDDVLKRYVHPDSVRRIDHEGRYYQVAGPHLVEPSRQRTPFIFQAGASKAGKLFATKHAKAMFLPGMEIVAVARLVKEIRRSALEQGRDPRSLKLLAGLHVVLGETDELASRKYEEYLSYADMEGSLALFGGWTGTDLAGIPDDADIKFVGPPAMQSMVENWSKTIPGSDTIKWTKARVAQELAFGGAHARAVGSSKTVADVLEKWVLETGVDGFNLSYAIVPGDLEDHAKLLVPELKAREVKWNRSPFYNATILGLCSFAAPGLWGAMNSLGAGGAQKPYLVNTGNSLTFCLMVISCWFTSGLVKYVGIKGALAIGTVGFPVYSAGLYLNNRYGVEWLVIFGAACCGISAGIFWATEAAIAIVYPEPRNRGRMVAYWLSYTRFGQILGGAINLGLNADRNEAGKVSYVVYLIFIVLQALGTFVALLLTHPSKVQRPSGTKVDMSIFDNPFKEFKATTRVFLRKEFLLLILWIGQAVFAEAIFFSYIALHFSVRARALGSFVSGIVAVIAGNLLGVWLDQNHIPLRKRARWAFLVIMALQGGWWTWMAVNVTEYNRTQEIYDWSDPGFGRAFGVFIFLVVGFQLNYNFAFFLIGQLSNSPQETIRLSALLRGTESAWQAISYGLSSIPIFAAIGGAYFNFALWAISIFPAWLVVKRIGATLKT</sequence>
<dbReference type="InterPro" id="IPR051260">
    <property type="entry name" value="Diverse_substr_monoxygenases"/>
</dbReference>
<keyword evidence="7" id="KW-0503">Monooxygenase</keyword>
<dbReference type="GO" id="GO:0016705">
    <property type="term" value="F:oxidoreductase activity, acting on paired donors, with incorporation or reduction of molecular oxygen"/>
    <property type="evidence" value="ECO:0007669"/>
    <property type="project" value="InterPro"/>
</dbReference>
<evidence type="ECO:0000256" key="8">
    <source>
        <dbReference type="ARBA" id="ARBA00023136"/>
    </source>
</evidence>
<evidence type="ECO:0000256" key="4">
    <source>
        <dbReference type="ARBA" id="ARBA00022692"/>
    </source>
</evidence>
<dbReference type="EMBL" id="ONZQ02000005">
    <property type="protein sequence ID" value="SPO02048.1"/>
    <property type="molecule type" value="Genomic_DNA"/>
</dbReference>
<dbReference type="NCBIfam" id="TIGR03860">
    <property type="entry name" value="FMN_nitrolo"/>
    <property type="match status" value="1"/>
</dbReference>
<evidence type="ECO:0000256" key="10">
    <source>
        <dbReference type="SAM" id="Phobius"/>
    </source>
</evidence>
<evidence type="ECO:0000259" key="11">
    <source>
        <dbReference type="Pfam" id="PF00296"/>
    </source>
</evidence>
<keyword evidence="6" id="KW-0560">Oxidoreductase</keyword>
<comment type="similarity">
    <text evidence="9">Belongs to the NtaA/SnaA/DszA monooxygenase family.</text>
</comment>
<dbReference type="InterPro" id="IPR036661">
    <property type="entry name" value="Luciferase-like_sf"/>
</dbReference>
<name>A0AAE8MZ09_9PEZI</name>
<feature type="transmembrane region" description="Helical" evidence="10">
    <location>
        <begin position="499"/>
        <end position="519"/>
    </location>
</feature>
<keyword evidence="4 10" id="KW-0812">Transmembrane</keyword>
<feature type="transmembrane region" description="Helical" evidence="10">
    <location>
        <begin position="403"/>
        <end position="423"/>
    </location>
</feature>
<dbReference type="PANTHER" id="PTHR30011:SF16">
    <property type="entry name" value="C2H2 FINGER DOMAIN TRANSCRIPTION FACTOR (EUROFUNG)-RELATED"/>
    <property type="match status" value="1"/>
</dbReference>
<keyword evidence="2" id="KW-0285">Flavoprotein</keyword>
<dbReference type="SUPFAM" id="SSF51679">
    <property type="entry name" value="Bacterial luciferase-like"/>
    <property type="match status" value="1"/>
</dbReference>
<accession>A0AAE8MZ09</accession>
<dbReference type="InterPro" id="IPR016215">
    <property type="entry name" value="NTA_MOA"/>
</dbReference>
<feature type="transmembrane region" description="Helical" evidence="10">
    <location>
        <begin position="662"/>
        <end position="685"/>
    </location>
</feature>
<comment type="caution">
    <text evidence="12">The sequence shown here is derived from an EMBL/GenBank/DDBJ whole genome shotgun (WGS) entry which is preliminary data.</text>
</comment>
<keyword evidence="13" id="KW-1185">Reference proteome</keyword>
<feature type="transmembrane region" description="Helical" evidence="10">
    <location>
        <begin position="429"/>
        <end position="454"/>
    </location>
</feature>
<proteinExistence type="inferred from homology"/>
<feature type="transmembrane region" description="Helical" evidence="10">
    <location>
        <begin position="340"/>
        <end position="360"/>
    </location>
</feature>
<feature type="transmembrane region" description="Helical" evidence="10">
    <location>
        <begin position="557"/>
        <end position="580"/>
    </location>
</feature>
<dbReference type="SUPFAM" id="SSF103473">
    <property type="entry name" value="MFS general substrate transporter"/>
    <property type="match status" value="1"/>
</dbReference>
<feature type="transmembrane region" description="Helical" evidence="10">
    <location>
        <begin position="731"/>
        <end position="749"/>
    </location>
</feature>
<organism evidence="12 13">
    <name type="scientific">Cephalotrichum gorgonifer</name>
    <dbReference type="NCBI Taxonomy" id="2041049"/>
    <lineage>
        <taxon>Eukaryota</taxon>
        <taxon>Fungi</taxon>
        <taxon>Dikarya</taxon>
        <taxon>Ascomycota</taxon>
        <taxon>Pezizomycotina</taxon>
        <taxon>Sordariomycetes</taxon>
        <taxon>Hypocreomycetidae</taxon>
        <taxon>Microascales</taxon>
        <taxon>Microascaceae</taxon>
        <taxon>Cephalotrichum</taxon>
    </lineage>
</organism>
<feature type="transmembrane region" description="Helical" evidence="10">
    <location>
        <begin position="372"/>
        <end position="391"/>
    </location>
</feature>
<keyword evidence="5 10" id="KW-1133">Transmembrane helix</keyword>
<feature type="transmembrane region" description="Helical" evidence="10">
    <location>
        <begin position="592"/>
        <end position="610"/>
    </location>
</feature>
<evidence type="ECO:0000256" key="3">
    <source>
        <dbReference type="ARBA" id="ARBA00022643"/>
    </source>
</evidence>
<dbReference type="AlphaFoldDB" id="A0AAE8MZ09"/>
<dbReference type="Proteomes" id="UP001187682">
    <property type="component" value="Unassembled WGS sequence"/>
</dbReference>
<evidence type="ECO:0000256" key="6">
    <source>
        <dbReference type="ARBA" id="ARBA00023002"/>
    </source>
</evidence>
<dbReference type="Gene3D" id="1.20.1250.20">
    <property type="entry name" value="MFS general substrate transporter like domains"/>
    <property type="match status" value="1"/>
</dbReference>
<keyword evidence="8 10" id="KW-0472">Membrane</keyword>
<dbReference type="Gene3D" id="3.20.20.30">
    <property type="entry name" value="Luciferase-like domain"/>
    <property type="match status" value="1"/>
</dbReference>
<dbReference type="GO" id="GO:0016020">
    <property type="term" value="C:membrane"/>
    <property type="evidence" value="ECO:0007669"/>
    <property type="project" value="UniProtKB-SubCell"/>
</dbReference>
<dbReference type="GO" id="GO:0004497">
    <property type="term" value="F:monooxygenase activity"/>
    <property type="evidence" value="ECO:0007669"/>
    <property type="project" value="UniProtKB-KW"/>
</dbReference>
<evidence type="ECO:0000256" key="5">
    <source>
        <dbReference type="ARBA" id="ARBA00022989"/>
    </source>
</evidence>
<feature type="domain" description="Luciferase-like" evidence="11">
    <location>
        <begin position="1"/>
        <end position="304"/>
    </location>
</feature>
<dbReference type="InterPro" id="IPR011251">
    <property type="entry name" value="Luciferase-like_dom"/>
</dbReference>
<evidence type="ECO:0000313" key="13">
    <source>
        <dbReference type="Proteomes" id="UP001187682"/>
    </source>
</evidence>
<feature type="transmembrane region" description="Helical" evidence="10">
    <location>
        <begin position="466"/>
        <end position="487"/>
    </location>
</feature>
<keyword evidence="3" id="KW-0288">FMN</keyword>
<dbReference type="InterPro" id="IPR010291">
    <property type="entry name" value="Ion_channel_UNC-93"/>
</dbReference>
<dbReference type="Pfam" id="PF00296">
    <property type="entry name" value="Bac_luciferase"/>
    <property type="match status" value="1"/>
</dbReference>